<dbReference type="Proteomes" id="UP000281098">
    <property type="component" value="Unassembled WGS sequence"/>
</dbReference>
<keyword evidence="2" id="KW-1185">Reference proteome</keyword>
<comment type="caution">
    <text evidence="1">The sequence shown here is derived from an EMBL/GenBank/DDBJ whole genome shotgun (WGS) entry which is preliminary data.</text>
</comment>
<sequence>MLRRARAPPRRSLDRDPDLLRNVCRTLERRIHDWRALHGEERDVVFRQVYEPGRFGLSDFIGWAARATPLSRIVATSSNRPSVGNVIDSLAP</sequence>
<evidence type="ECO:0000313" key="1">
    <source>
        <dbReference type="EMBL" id="RQY77014.1"/>
    </source>
</evidence>
<proteinExistence type="predicted"/>
<protein>
    <submittedName>
        <fullName evidence="1">Uncharacterized protein</fullName>
    </submittedName>
</protein>
<accession>A0ABX9YDI2</accession>
<evidence type="ECO:0000313" key="2">
    <source>
        <dbReference type="Proteomes" id="UP000281098"/>
    </source>
</evidence>
<name>A0ABX9YDI2_9BURK</name>
<organism evidence="1 2">
    <name type="scientific">Burkholderia stagnalis</name>
    <dbReference type="NCBI Taxonomy" id="1503054"/>
    <lineage>
        <taxon>Bacteria</taxon>
        <taxon>Pseudomonadati</taxon>
        <taxon>Pseudomonadota</taxon>
        <taxon>Betaproteobacteria</taxon>
        <taxon>Burkholderiales</taxon>
        <taxon>Burkholderiaceae</taxon>
        <taxon>Burkholderia</taxon>
        <taxon>Burkholderia cepacia complex</taxon>
    </lineage>
</organism>
<dbReference type="EMBL" id="QTPM01000136">
    <property type="protein sequence ID" value="RQY77014.1"/>
    <property type="molecule type" value="Genomic_DNA"/>
</dbReference>
<gene>
    <name evidence="1" type="ORF">DF017_37145</name>
</gene>
<reference evidence="1 2" key="1">
    <citation type="submission" date="2018-08" db="EMBL/GenBank/DDBJ databases">
        <title>Comparative analysis of Burkholderia isolates from Puerto Rico.</title>
        <authorList>
            <person name="Hall C."/>
            <person name="Sahl J."/>
            <person name="Wagner D."/>
        </authorList>
    </citation>
    <scope>NUCLEOTIDE SEQUENCE [LARGE SCALE GENOMIC DNA]</scope>
    <source>
        <strain evidence="1 2">Bp8966</strain>
    </source>
</reference>